<reference evidence="2 3" key="1">
    <citation type="submission" date="2024-11" db="EMBL/GenBank/DDBJ databases">
        <title>A near-complete genome assembly of Cinchona calisaya.</title>
        <authorList>
            <person name="Lian D.C."/>
            <person name="Zhao X.W."/>
            <person name="Wei L."/>
        </authorList>
    </citation>
    <scope>NUCLEOTIDE SEQUENCE [LARGE SCALE GENOMIC DNA]</scope>
    <source>
        <tissue evidence="2">Nenye</tissue>
    </source>
</reference>
<feature type="domain" description="FBD" evidence="1">
    <location>
        <begin position="24"/>
        <end position="65"/>
    </location>
</feature>
<evidence type="ECO:0000313" key="3">
    <source>
        <dbReference type="Proteomes" id="UP001630127"/>
    </source>
</evidence>
<accession>A0ABD2ZKK4</accession>
<dbReference type="Pfam" id="PF08387">
    <property type="entry name" value="FBD"/>
    <property type="match status" value="1"/>
</dbReference>
<evidence type="ECO:0000313" key="2">
    <source>
        <dbReference type="EMBL" id="KAL3519649.1"/>
    </source>
</evidence>
<name>A0ABD2ZKK4_9GENT</name>
<protein>
    <recommendedName>
        <fullName evidence="1">FBD domain-containing protein</fullName>
    </recommendedName>
</protein>
<organism evidence="2 3">
    <name type="scientific">Cinchona calisaya</name>
    <dbReference type="NCBI Taxonomy" id="153742"/>
    <lineage>
        <taxon>Eukaryota</taxon>
        <taxon>Viridiplantae</taxon>
        <taxon>Streptophyta</taxon>
        <taxon>Embryophyta</taxon>
        <taxon>Tracheophyta</taxon>
        <taxon>Spermatophyta</taxon>
        <taxon>Magnoliopsida</taxon>
        <taxon>eudicotyledons</taxon>
        <taxon>Gunneridae</taxon>
        <taxon>Pentapetalae</taxon>
        <taxon>asterids</taxon>
        <taxon>lamiids</taxon>
        <taxon>Gentianales</taxon>
        <taxon>Rubiaceae</taxon>
        <taxon>Cinchonoideae</taxon>
        <taxon>Cinchoneae</taxon>
        <taxon>Cinchona</taxon>
    </lineage>
</organism>
<dbReference type="EMBL" id="JBJUIK010000008">
    <property type="protein sequence ID" value="KAL3519649.1"/>
    <property type="molecule type" value="Genomic_DNA"/>
</dbReference>
<comment type="caution">
    <text evidence="2">The sequence shown here is derived from an EMBL/GenBank/DDBJ whole genome shotgun (WGS) entry which is preliminary data.</text>
</comment>
<sequence length="119" mass="13633">MGFLIPSCSTLMSCVRTTGQRKAECLLMHLRTVKVIDFEEGRGELQLSFLQFLLKNAMLLKKMDINVKRTRFPGSECCSPKFFQDAQNVLSFSRASPDAEYSCFIFWLCQDSLIFISLD</sequence>
<dbReference type="AlphaFoldDB" id="A0ABD2ZKK4"/>
<dbReference type="InterPro" id="IPR006566">
    <property type="entry name" value="FBD"/>
</dbReference>
<keyword evidence="3" id="KW-1185">Reference proteome</keyword>
<evidence type="ECO:0000259" key="1">
    <source>
        <dbReference type="Pfam" id="PF08387"/>
    </source>
</evidence>
<proteinExistence type="predicted"/>
<dbReference type="Proteomes" id="UP001630127">
    <property type="component" value="Unassembled WGS sequence"/>
</dbReference>
<gene>
    <name evidence="2" type="ORF">ACH5RR_017798</name>
</gene>